<organism evidence="7 8">
    <name type="scientific">Rubus argutus</name>
    <name type="common">Southern blackberry</name>
    <dbReference type="NCBI Taxonomy" id="59490"/>
    <lineage>
        <taxon>Eukaryota</taxon>
        <taxon>Viridiplantae</taxon>
        <taxon>Streptophyta</taxon>
        <taxon>Embryophyta</taxon>
        <taxon>Tracheophyta</taxon>
        <taxon>Spermatophyta</taxon>
        <taxon>Magnoliopsida</taxon>
        <taxon>eudicotyledons</taxon>
        <taxon>Gunneridae</taxon>
        <taxon>Pentapetalae</taxon>
        <taxon>rosids</taxon>
        <taxon>fabids</taxon>
        <taxon>Rosales</taxon>
        <taxon>Rosaceae</taxon>
        <taxon>Rosoideae</taxon>
        <taxon>Rosoideae incertae sedis</taxon>
        <taxon>Rubus</taxon>
    </lineage>
</organism>
<dbReference type="InterPro" id="IPR020095">
    <property type="entry name" value="PsdUridine_synth_TruA_C"/>
</dbReference>
<keyword evidence="8" id="KW-1185">Reference proteome</keyword>
<dbReference type="GO" id="GO:0005634">
    <property type="term" value="C:nucleus"/>
    <property type="evidence" value="ECO:0007669"/>
    <property type="project" value="TreeGrafter"/>
</dbReference>
<dbReference type="GO" id="GO:0031119">
    <property type="term" value="P:tRNA pseudouridine synthesis"/>
    <property type="evidence" value="ECO:0007669"/>
    <property type="project" value="TreeGrafter"/>
</dbReference>
<dbReference type="InterPro" id="IPR020097">
    <property type="entry name" value="PsdUridine_synth_TruA_a/b_dom"/>
</dbReference>
<evidence type="ECO:0000256" key="5">
    <source>
        <dbReference type="SAM" id="MobiDB-lite"/>
    </source>
</evidence>
<dbReference type="InterPro" id="IPR020094">
    <property type="entry name" value="TruA/RsuA/RluB/E/F_N"/>
</dbReference>
<dbReference type="GO" id="GO:0003723">
    <property type="term" value="F:RNA binding"/>
    <property type="evidence" value="ECO:0007669"/>
    <property type="project" value="InterPro"/>
</dbReference>
<dbReference type="FunFam" id="3.30.70.580:FF:000012">
    <property type="entry name" value="tRNA pseudouridine synthase"/>
    <property type="match status" value="1"/>
</dbReference>
<feature type="domain" description="Pseudouridine synthase I TruA alpha/beta" evidence="6">
    <location>
        <begin position="241"/>
        <end position="350"/>
    </location>
</feature>
<dbReference type="Proteomes" id="UP001457282">
    <property type="component" value="Unassembled WGS sequence"/>
</dbReference>
<accession>A0AAW1Y404</accession>
<protein>
    <recommendedName>
        <fullName evidence="6">Pseudouridine synthase I TruA alpha/beta domain-containing protein</fullName>
    </recommendedName>
</protein>
<feature type="coiled-coil region" evidence="4">
    <location>
        <begin position="11"/>
        <end position="38"/>
    </location>
</feature>
<feature type="region of interest" description="Disordered" evidence="5">
    <location>
        <begin position="377"/>
        <end position="401"/>
    </location>
</feature>
<evidence type="ECO:0000256" key="1">
    <source>
        <dbReference type="ARBA" id="ARBA00009375"/>
    </source>
</evidence>
<dbReference type="EMBL" id="JBEDUW010000002">
    <property type="protein sequence ID" value="KAK9943674.1"/>
    <property type="molecule type" value="Genomic_DNA"/>
</dbReference>
<dbReference type="AlphaFoldDB" id="A0AAW1Y404"/>
<evidence type="ECO:0000256" key="4">
    <source>
        <dbReference type="SAM" id="Coils"/>
    </source>
</evidence>
<dbReference type="Gene3D" id="3.30.70.580">
    <property type="entry name" value="Pseudouridine synthase I, catalytic domain, N-terminal subdomain"/>
    <property type="match status" value="1"/>
</dbReference>
<comment type="caution">
    <text evidence="7">The sequence shown here is derived from an EMBL/GenBank/DDBJ whole genome shotgun (WGS) entry which is preliminary data.</text>
</comment>
<sequence>MSNQATDTDLITSLHSLVDSLQHRVEELEALNAKLSSQLAVCRCHQQQDKTEDSCVSFDNSVEKSTKSSFGSKKLPGYDTRIMNHHGKRYVALKVMYFGPRFYGFAAEAQMDPTVESEIFKALEKTRLLVGDKKESRYSRCGRTDKGVSAVGQVIALYLRSNLKEACEDSEDPSKMIFQQYEGEIDYVRVLNRVLPDDIRVYGWCPVPLGFSARFSCLSREYYYLFWGENLNLLAMESAGKKFVGEHDFRNFCKMDALNVHNYMRKITSFAISPCDVRFEGNQLWAFKIKGSAFLWHQVRCMVSILLLIGQGHESPDVIDSLLDTDRIPRKPQYVMAPEIPLVLQSCEFEGLKFTCSSAAIFNEALRCCLPVEKDQSSLDNGTMKKKSSHVPLMSRPTEPSYEERRAKLKHKSARTEEFMTLSWRLREYVVLIT</sequence>
<evidence type="ECO:0000313" key="8">
    <source>
        <dbReference type="Proteomes" id="UP001457282"/>
    </source>
</evidence>
<keyword evidence="2" id="KW-0819">tRNA processing</keyword>
<comment type="similarity">
    <text evidence="1">Belongs to the tRNA pseudouridine synthase TruA family.</text>
</comment>
<dbReference type="NCBIfam" id="TIGR00071">
    <property type="entry name" value="hisT_truA"/>
    <property type="match status" value="1"/>
</dbReference>
<dbReference type="FunFam" id="3.30.70.660:FF:000010">
    <property type="entry name" value="tRNA pseudouridine synthase"/>
    <property type="match status" value="1"/>
</dbReference>
<dbReference type="GO" id="GO:0009982">
    <property type="term" value="F:pseudouridine synthase activity"/>
    <property type="evidence" value="ECO:0007669"/>
    <property type="project" value="InterPro"/>
</dbReference>
<dbReference type="SUPFAM" id="SSF55120">
    <property type="entry name" value="Pseudouridine synthase"/>
    <property type="match status" value="1"/>
</dbReference>
<dbReference type="PANTHER" id="PTHR11142:SF5">
    <property type="entry name" value="TRNA PSEUDOURIDINE(38_39) SYNTHASE"/>
    <property type="match status" value="1"/>
</dbReference>
<dbReference type="HAMAP" id="MF_00171">
    <property type="entry name" value="TruA"/>
    <property type="match status" value="1"/>
</dbReference>
<evidence type="ECO:0000256" key="2">
    <source>
        <dbReference type="ARBA" id="ARBA00022694"/>
    </source>
</evidence>
<dbReference type="Gene3D" id="3.30.70.660">
    <property type="entry name" value="Pseudouridine synthase I, catalytic domain, C-terminal subdomain"/>
    <property type="match status" value="1"/>
</dbReference>
<dbReference type="GO" id="GO:0005737">
    <property type="term" value="C:cytoplasm"/>
    <property type="evidence" value="ECO:0007669"/>
    <property type="project" value="TreeGrafter"/>
</dbReference>
<reference evidence="7 8" key="1">
    <citation type="journal article" date="2023" name="G3 (Bethesda)">
        <title>A chromosome-length genome assembly and annotation of blackberry (Rubus argutus, cv. 'Hillquist').</title>
        <authorList>
            <person name="Bruna T."/>
            <person name="Aryal R."/>
            <person name="Dudchenko O."/>
            <person name="Sargent D.J."/>
            <person name="Mead D."/>
            <person name="Buti M."/>
            <person name="Cavallini A."/>
            <person name="Hytonen T."/>
            <person name="Andres J."/>
            <person name="Pham M."/>
            <person name="Weisz D."/>
            <person name="Mascagni F."/>
            <person name="Usai G."/>
            <person name="Natali L."/>
            <person name="Bassil N."/>
            <person name="Fernandez G.E."/>
            <person name="Lomsadze A."/>
            <person name="Armour M."/>
            <person name="Olukolu B."/>
            <person name="Poorten T."/>
            <person name="Britton C."/>
            <person name="Davik J."/>
            <person name="Ashrafi H."/>
            <person name="Aiden E.L."/>
            <person name="Borodovsky M."/>
            <person name="Worthington M."/>
        </authorList>
    </citation>
    <scope>NUCLEOTIDE SEQUENCE [LARGE SCALE GENOMIC DNA]</scope>
    <source>
        <strain evidence="7">PI 553951</strain>
    </source>
</reference>
<dbReference type="Pfam" id="PF01416">
    <property type="entry name" value="PseudoU_synth_1"/>
    <property type="match status" value="1"/>
</dbReference>
<gene>
    <name evidence="7" type="ORF">M0R45_009275</name>
</gene>
<dbReference type="InterPro" id="IPR020103">
    <property type="entry name" value="PsdUridine_synth_cat_dom_sf"/>
</dbReference>
<dbReference type="PANTHER" id="PTHR11142">
    <property type="entry name" value="PSEUDOURIDYLATE SYNTHASE"/>
    <property type="match status" value="1"/>
</dbReference>
<evidence type="ECO:0000313" key="7">
    <source>
        <dbReference type="EMBL" id="KAK9943674.1"/>
    </source>
</evidence>
<keyword evidence="4" id="KW-0175">Coiled coil</keyword>
<keyword evidence="3" id="KW-0413">Isomerase</keyword>
<name>A0AAW1Y404_RUBAR</name>
<evidence type="ECO:0000259" key="6">
    <source>
        <dbReference type="Pfam" id="PF01416"/>
    </source>
</evidence>
<evidence type="ECO:0000256" key="3">
    <source>
        <dbReference type="ARBA" id="ARBA00023235"/>
    </source>
</evidence>
<proteinExistence type="inferred from homology"/>
<dbReference type="CDD" id="cd02569">
    <property type="entry name" value="PseudoU_synth_ScPus3"/>
    <property type="match status" value="1"/>
</dbReference>
<dbReference type="InterPro" id="IPR041707">
    <property type="entry name" value="Pus3-like"/>
</dbReference>
<dbReference type="GO" id="GO:1990481">
    <property type="term" value="P:mRNA pseudouridine synthesis"/>
    <property type="evidence" value="ECO:0007669"/>
    <property type="project" value="TreeGrafter"/>
</dbReference>
<dbReference type="InterPro" id="IPR001406">
    <property type="entry name" value="PsdUridine_synth_TruA"/>
</dbReference>